<dbReference type="PANTHER" id="PTHR42883:SF2">
    <property type="entry name" value="THYMIDYLYLTRANSFERASE"/>
    <property type="match status" value="1"/>
</dbReference>
<name>A0A1F7UN25_9BACT</name>
<dbReference type="Pfam" id="PF00483">
    <property type="entry name" value="NTP_transferase"/>
    <property type="match status" value="1"/>
</dbReference>
<sequence>MKALIAAGGRSTRLRPISYTLNKHLMPLANRPMLSYVFDRVAQAGITDVIVNVNPGEAETMRNVFGDGSRWNARFTYVEQQGGAKGIAHAVANAEPYLRGDSFVFFLGDNIMAGDISPLRRRFEQEGLDCLVTLSRVKDPNRFGVPEFGADGSLIRTVEKPDNPPSPFAVTGIYFFNDRYFDGFKTMTPSARGEYEITDMITWFIRNGKVGHEEITGWWKDTGKPDDLLEGNALLLDELAMDETSNRGTVDDTVQIQGKVTIGAGSVIGPNVLIRGPVVIGERTRVEQTYVGPYTSIGNDVVLRNTEIEHSIVFDGAEIDCGKRIVDSIIGSKTSIRSTQQSLPRGHKLILGDHGVVEL</sequence>
<dbReference type="Proteomes" id="UP000176603">
    <property type="component" value="Unassembled WGS sequence"/>
</dbReference>
<dbReference type="Gene3D" id="2.160.10.10">
    <property type="entry name" value="Hexapeptide repeat proteins"/>
    <property type="match status" value="1"/>
</dbReference>
<dbReference type="SUPFAM" id="SSF53448">
    <property type="entry name" value="Nucleotide-diphospho-sugar transferases"/>
    <property type="match status" value="1"/>
</dbReference>
<dbReference type="PROSITE" id="PS00101">
    <property type="entry name" value="HEXAPEP_TRANSFERASES"/>
    <property type="match status" value="1"/>
</dbReference>
<reference evidence="2 3" key="1">
    <citation type="journal article" date="2016" name="Nat. Commun.">
        <title>Thousands of microbial genomes shed light on interconnected biogeochemical processes in an aquifer system.</title>
        <authorList>
            <person name="Anantharaman K."/>
            <person name="Brown C.T."/>
            <person name="Hug L.A."/>
            <person name="Sharon I."/>
            <person name="Castelle C.J."/>
            <person name="Probst A.J."/>
            <person name="Thomas B.C."/>
            <person name="Singh A."/>
            <person name="Wilkins M.J."/>
            <person name="Karaoz U."/>
            <person name="Brodie E.L."/>
            <person name="Williams K.H."/>
            <person name="Hubbard S.S."/>
            <person name="Banfield J.F."/>
        </authorList>
    </citation>
    <scope>NUCLEOTIDE SEQUENCE [LARGE SCALE GENOMIC DNA]</scope>
</reference>
<feature type="domain" description="Nucleotidyl transferase" evidence="1">
    <location>
        <begin position="2"/>
        <end position="237"/>
    </location>
</feature>
<dbReference type="AlphaFoldDB" id="A0A1F7UN25"/>
<dbReference type="EMBL" id="MGEH01000018">
    <property type="protein sequence ID" value="OGL79108.1"/>
    <property type="molecule type" value="Genomic_DNA"/>
</dbReference>
<evidence type="ECO:0000259" key="1">
    <source>
        <dbReference type="Pfam" id="PF00483"/>
    </source>
</evidence>
<organism evidence="2 3">
    <name type="scientific">Candidatus Uhrbacteria bacterium RIFCSPHIGHO2_12_FULL_60_25</name>
    <dbReference type="NCBI Taxonomy" id="1802399"/>
    <lineage>
        <taxon>Bacteria</taxon>
        <taxon>Candidatus Uhriibacteriota</taxon>
    </lineage>
</organism>
<dbReference type="InterPro" id="IPR005908">
    <property type="entry name" value="G1P_thy_trans_l"/>
</dbReference>
<keyword evidence="2" id="KW-0808">Transferase</keyword>
<comment type="caution">
    <text evidence="2">The sequence shown here is derived from an EMBL/GenBank/DDBJ whole genome shotgun (WGS) entry which is preliminary data.</text>
</comment>
<dbReference type="GO" id="GO:0016740">
    <property type="term" value="F:transferase activity"/>
    <property type="evidence" value="ECO:0007669"/>
    <property type="project" value="UniProtKB-KW"/>
</dbReference>
<dbReference type="InterPro" id="IPR029044">
    <property type="entry name" value="Nucleotide-diphossugar_trans"/>
</dbReference>
<dbReference type="NCBIfam" id="TIGR01208">
    <property type="entry name" value="rmlA_long"/>
    <property type="match status" value="1"/>
</dbReference>
<dbReference type="PANTHER" id="PTHR42883">
    <property type="entry name" value="GLUCOSE-1-PHOSPHATE THYMIDYLTRANSFERASE"/>
    <property type="match status" value="1"/>
</dbReference>
<evidence type="ECO:0000313" key="3">
    <source>
        <dbReference type="Proteomes" id="UP000176603"/>
    </source>
</evidence>
<dbReference type="Gene3D" id="3.90.550.10">
    <property type="entry name" value="Spore Coat Polysaccharide Biosynthesis Protein SpsA, Chain A"/>
    <property type="match status" value="1"/>
</dbReference>
<protein>
    <submittedName>
        <fullName evidence="2">Glucose-1-phosphate thymidylyltransferase</fullName>
    </submittedName>
</protein>
<accession>A0A1F7UN25</accession>
<dbReference type="InterPro" id="IPR018357">
    <property type="entry name" value="Hexapep_transf_CS"/>
</dbReference>
<dbReference type="InterPro" id="IPR005835">
    <property type="entry name" value="NTP_transferase_dom"/>
</dbReference>
<evidence type="ECO:0000313" key="2">
    <source>
        <dbReference type="EMBL" id="OGL79108.1"/>
    </source>
</evidence>
<dbReference type="STRING" id="1802399.A3E39_02585"/>
<gene>
    <name evidence="2" type="ORF">A3E39_02585</name>
</gene>
<dbReference type="CDD" id="cd04189">
    <property type="entry name" value="G1P_TT_long"/>
    <property type="match status" value="1"/>
</dbReference>
<proteinExistence type="predicted"/>